<dbReference type="GO" id="GO:0072354">
    <property type="term" value="F:histone H3T3 kinase activity"/>
    <property type="evidence" value="ECO:0007669"/>
    <property type="project" value="TreeGrafter"/>
</dbReference>
<keyword evidence="5" id="KW-0418">Kinase</keyword>
<sequence length="760" mass="84555">MLASATSSLRALALEPHKVPRKSGSLILIDIPARTDRSYPPALPRLPDQDKTPRPEIRRLRGSLSEMPSSDPDSLRVAHGSSPFKRRKLHSESEEEISTEDEDDEDSDEEADDSSMARQDHAKAASAMEMSLRDHRTILGPDVKSVDENMTTLLAACGQKTFIPFSKVLTLLGAAPAPPRKRKGSSNHGKGSRTIVKIGEATYSEVFRLTTTVTSRSGDRKGKARDQEIDTWEERKVLKIVPIRKDRPAEHERKHMLPSIIAPTLTGNGKARTDTESDNGEGTRRRGARARAPTLKRKEADERGIEETLAADAHKRKRARESAASDGPELSTARDVQREIEITRALGSLNPDGGAGGAFGSFVKLHAAHIVAGPYPKRLLDAWDDFHEAREGGSENWHVLEHNQVFAVIVLGDGGRNLEHSSLDSWQQAASIFWQLVHAIATAEMAIQFEHRDLHWGNVLISPRPPEIEPLRSAVLKEKQASALNVLTAPRSAARQAAPSLVSATTTVNFLANAAARGRKALLKNNNGPVSLARRSTSTPDAFARSLEAQQAGIYATIIDFALSRVVLEPGEGVRDEASDDEMEIRQKRILAYDFEDEEIFQGKGDPQFEVYRDMRDLVQGDWHTFRPITNVMWLSFFIEKLTETRKLKRPQIKNGKTYAGDEHRERYYYSFLRHCQRRIHTSVENVLEEAFDVRDANAKAARTGRPVEDFLPKANGKAGGDRDAEKKGGSKPLTSAKALLRWMRREVERLEDGYHAGEI</sequence>
<dbReference type="SUPFAM" id="SSF56112">
    <property type="entry name" value="Protein kinase-like (PK-like)"/>
    <property type="match status" value="1"/>
</dbReference>
<keyword evidence="6" id="KW-0067">ATP-binding</keyword>
<feature type="compositionally biased region" description="Basic and acidic residues" evidence="9">
    <location>
        <begin position="720"/>
        <end position="729"/>
    </location>
</feature>
<dbReference type="GO" id="GO:0005737">
    <property type="term" value="C:cytoplasm"/>
    <property type="evidence" value="ECO:0007669"/>
    <property type="project" value="TreeGrafter"/>
</dbReference>
<comment type="caution">
    <text evidence="11">The sequence shown here is derived from an EMBL/GenBank/DDBJ whole genome shotgun (WGS) entry which is preliminary data.</text>
</comment>
<dbReference type="GO" id="GO:0000278">
    <property type="term" value="P:mitotic cell cycle"/>
    <property type="evidence" value="ECO:0007669"/>
    <property type="project" value="TreeGrafter"/>
</dbReference>
<dbReference type="GO" id="GO:0005634">
    <property type="term" value="C:nucleus"/>
    <property type="evidence" value="ECO:0007669"/>
    <property type="project" value="TreeGrafter"/>
</dbReference>
<dbReference type="PANTHER" id="PTHR24419:SF18">
    <property type="entry name" value="SERINE_THREONINE-PROTEIN KINASE HASPIN"/>
    <property type="match status" value="1"/>
</dbReference>
<evidence type="ECO:0000256" key="8">
    <source>
        <dbReference type="ARBA" id="ARBA00048679"/>
    </source>
</evidence>
<dbReference type="Gene3D" id="1.10.510.10">
    <property type="entry name" value="Transferase(Phosphotransferase) domain 1"/>
    <property type="match status" value="1"/>
</dbReference>
<dbReference type="AlphaFoldDB" id="A0AAN6JUF0"/>
<feature type="compositionally biased region" description="Basic and acidic residues" evidence="9">
    <location>
        <begin position="296"/>
        <end position="306"/>
    </location>
</feature>
<evidence type="ECO:0000259" key="10">
    <source>
        <dbReference type="SMART" id="SM01331"/>
    </source>
</evidence>
<dbReference type="Pfam" id="PF12330">
    <property type="entry name" value="Haspin_kinase"/>
    <property type="match status" value="1"/>
</dbReference>
<evidence type="ECO:0000256" key="3">
    <source>
        <dbReference type="ARBA" id="ARBA00022679"/>
    </source>
</evidence>
<feature type="region of interest" description="Disordered" evidence="9">
    <location>
        <begin position="262"/>
        <end position="335"/>
    </location>
</feature>
<evidence type="ECO:0000313" key="12">
    <source>
        <dbReference type="Proteomes" id="UP001176517"/>
    </source>
</evidence>
<dbReference type="InterPro" id="IPR011009">
    <property type="entry name" value="Kinase-like_dom_sf"/>
</dbReference>
<keyword evidence="4" id="KW-0547">Nucleotide-binding</keyword>
<feature type="region of interest" description="Disordered" evidence="9">
    <location>
        <begin position="1"/>
        <end position="128"/>
    </location>
</feature>
<protein>
    <recommendedName>
        <fullName evidence="1">non-specific serine/threonine protein kinase</fullName>
        <ecNumber evidence="1">2.7.11.1</ecNumber>
    </recommendedName>
</protein>
<dbReference type="InterPro" id="IPR024604">
    <property type="entry name" value="GSG2_C"/>
</dbReference>
<organism evidence="11 12">
    <name type="scientific">Tilletia horrida</name>
    <dbReference type="NCBI Taxonomy" id="155126"/>
    <lineage>
        <taxon>Eukaryota</taxon>
        <taxon>Fungi</taxon>
        <taxon>Dikarya</taxon>
        <taxon>Basidiomycota</taxon>
        <taxon>Ustilaginomycotina</taxon>
        <taxon>Exobasidiomycetes</taxon>
        <taxon>Tilletiales</taxon>
        <taxon>Tilletiaceae</taxon>
        <taxon>Tilletia</taxon>
    </lineage>
</organism>
<evidence type="ECO:0000256" key="1">
    <source>
        <dbReference type="ARBA" id="ARBA00012513"/>
    </source>
</evidence>
<keyword evidence="3" id="KW-0808">Transferase</keyword>
<feature type="domain" description="Serine/threonine-protein kinase haspin C-terminal" evidence="10">
    <location>
        <begin position="598"/>
        <end position="672"/>
    </location>
</feature>
<feature type="compositionally biased region" description="Basic and acidic residues" evidence="9">
    <location>
        <begin position="47"/>
        <end position="59"/>
    </location>
</feature>
<dbReference type="SMART" id="SM01331">
    <property type="entry name" value="DUF3635"/>
    <property type="match status" value="1"/>
</dbReference>
<comment type="catalytic activity">
    <reaction evidence="7">
        <text>L-threonyl-[protein] + ATP = O-phospho-L-threonyl-[protein] + ADP + H(+)</text>
        <dbReference type="Rhea" id="RHEA:46608"/>
        <dbReference type="Rhea" id="RHEA-COMP:11060"/>
        <dbReference type="Rhea" id="RHEA-COMP:11605"/>
        <dbReference type="ChEBI" id="CHEBI:15378"/>
        <dbReference type="ChEBI" id="CHEBI:30013"/>
        <dbReference type="ChEBI" id="CHEBI:30616"/>
        <dbReference type="ChEBI" id="CHEBI:61977"/>
        <dbReference type="ChEBI" id="CHEBI:456216"/>
        <dbReference type="EC" id="2.7.11.1"/>
    </reaction>
</comment>
<name>A0AAN6JUF0_9BASI</name>
<evidence type="ECO:0000256" key="6">
    <source>
        <dbReference type="ARBA" id="ARBA00022840"/>
    </source>
</evidence>
<dbReference type="Proteomes" id="UP001176517">
    <property type="component" value="Unassembled WGS sequence"/>
</dbReference>
<dbReference type="PANTHER" id="PTHR24419">
    <property type="entry name" value="INTERLEUKIN-1 RECEPTOR-ASSOCIATED KINASE"/>
    <property type="match status" value="1"/>
</dbReference>
<dbReference type="Gene3D" id="3.30.200.20">
    <property type="entry name" value="Phosphorylase Kinase, domain 1"/>
    <property type="match status" value="2"/>
</dbReference>
<evidence type="ECO:0000256" key="9">
    <source>
        <dbReference type="SAM" id="MobiDB-lite"/>
    </source>
</evidence>
<accession>A0AAN6JUF0</accession>
<keyword evidence="2" id="KW-0723">Serine/threonine-protein kinase</keyword>
<evidence type="ECO:0000256" key="5">
    <source>
        <dbReference type="ARBA" id="ARBA00022777"/>
    </source>
</evidence>
<evidence type="ECO:0000256" key="7">
    <source>
        <dbReference type="ARBA" id="ARBA00047899"/>
    </source>
</evidence>
<feature type="compositionally biased region" description="Acidic residues" evidence="9">
    <location>
        <begin position="93"/>
        <end position="113"/>
    </location>
</feature>
<evidence type="ECO:0000313" key="11">
    <source>
        <dbReference type="EMBL" id="KAK0557315.1"/>
    </source>
</evidence>
<dbReference type="GO" id="GO:0005524">
    <property type="term" value="F:ATP binding"/>
    <property type="evidence" value="ECO:0007669"/>
    <property type="project" value="UniProtKB-KW"/>
</dbReference>
<reference evidence="11" key="1">
    <citation type="journal article" date="2023" name="PhytoFront">
        <title>Draft Genome Resources of Seven Strains of Tilletia horrida, Causal Agent of Kernel Smut of Rice.</title>
        <authorList>
            <person name="Khanal S."/>
            <person name="Antony Babu S."/>
            <person name="Zhou X.G."/>
        </authorList>
    </citation>
    <scope>NUCLEOTIDE SEQUENCE</scope>
    <source>
        <strain evidence="11">TX6</strain>
    </source>
</reference>
<feature type="compositionally biased region" description="Low complexity" evidence="9">
    <location>
        <begin position="1"/>
        <end position="14"/>
    </location>
</feature>
<dbReference type="EC" id="2.7.11.1" evidence="1"/>
<dbReference type="GO" id="GO:0035556">
    <property type="term" value="P:intracellular signal transduction"/>
    <property type="evidence" value="ECO:0007669"/>
    <property type="project" value="TreeGrafter"/>
</dbReference>
<comment type="catalytic activity">
    <reaction evidence="8">
        <text>L-seryl-[protein] + ATP = O-phospho-L-seryl-[protein] + ADP + H(+)</text>
        <dbReference type="Rhea" id="RHEA:17989"/>
        <dbReference type="Rhea" id="RHEA-COMP:9863"/>
        <dbReference type="Rhea" id="RHEA-COMP:11604"/>
        <dbReference type="ChEBI" id="CHEBI:15378"/>
        <dbReference type="ChEBI" id="CHEBI:29999"/>
        <dbReference type="ChEBI" id="CHEBI:30616"/>
        <dbReference type="ChEBI" id="CHEBI:83421"/>
        <dbReference type="ChEBI" id="CHEBI:456216"/>
        <dbReference type="EC" id="2.7.11.1"/>
    </reaction>
</comment>
<evidence type="ECO:0000256" key="4">
    <source>
        <dbReference type="ARBA" id="ARBA00022741"/>
    </source>
</evidence>
<dbReference type="EMBL" id="JAPDMZ010000006">
    <property type="protein sequence ID" value="KAK0557315.1"/>
    <property type="molecule type" value="Genomic_DNA"/>
</dbReference>
<gene>
    <name evidence="11" type="ORF">OC846_000534</name>
</gene>
<proteinExistence type="predicted"/>
<feature type="region of interest" description="Disordered" evidence="9">
    <location>
        <begin position="703"/>
        <end position="732"/>
    </location>
</feature>
<evidence type="ECO:0000256" key="2">
    <source>
        <dbReference type="ARBA" id="ARBA00022527"/>
    </source>
</evidence>
<keyword evidence="12" id="KW-1185">Reference proteome</keyword>